<accession>A0A8H9IR84</accession>
<keyword evidence="2" id="KW-1185">Reference proteome</keyword>
<gene>
    <name evidence="1" type="ORF">GCM10010096_25700</name>
</gene>
<organism evidence="1 2">
    <name type="scientific">Alcaligenes pakistanensis</name>
    <dbReference type="NCBI Taxonomy" id="1482717"/>
    <lineage>
        <taxon>Bacteria</taxon>
        <taxon>Pseudomonadati</taxon>
        <taxon>Pseudomonadota</taxon>
        <taxon>Betaproteobacteria</taxon>
        <taxon>Burkholderiales</taxon>
        <taxon>Alcaligenaceae</taxon>
        <taxon>Alcaligenes</taxon>
    </lineage>
</organism>
<dbReference type="EMBL" id="BMZN01000004">
    <property type="protein sequence ID" value="GHC52450.1"/>
    <property type="molecule type" value="Genomic_DNA"/>
</dbReference>
<sequence>MGLPLGLRLLQQVQLALVRAQPRQPRQPHWLRLVGVPLPPGGLGWLEASLPWPPRPPLPPPLQVRLLWLVPL</sequence>
<evidence type="ECO:0000313" key="1">
    <source>
        <dbReference type="EMBL" id="GHC52450.1"/>
    </source>
</evidence>
<name>A0A8H9IR84_9BURK</name>
<evidence type="ECO:0000313" key="2">
    <source>
        <dbReference type="Proteomes" id="UP000608923"/>
    </source>
</evidence>
<reference evidence="2" key="1">
    <citation type="journal article" date="2019" name="Int. J. Syst. Evol. Microbiol.">
        <title>The Global Catalogue of Microorganisms (GCM) 10K type strain sequencing project: providing services to taxonomists for standard genome sequencing and annotation.</title>
        <authorList>
            <consortium name="The Broad Institute Genomics Platform"/>
            <consortium name="The Broad Institute Genome Sequencing Center for Infectious Disease"/>
            <person name="Wu L."/>
            <person name="Ma J."/>
        </authorList>
    </citation>
    <scope>NUCLEOTIDE SEQUENCE [LARGE SCALE GENOMIC DNA]</scope>
    <source>
        <strain evidence="2">KCTC 42083</strain>
    </source>
</reference>
<protein>
    <submittedName>
        <fullName evidence="1">Uncharacterized protein</fullName>
    </submittedName>
</protein>
<proteinExistence type="predicted"/>
<dbReference type="Proteomes" id="UP000608923">
    <property type="component" value="Unassembled WGS sequence"/>
</dbReference>
<comment type="caution">
    <text evidence="1">The sequence shown here is derived from an EMBL/GenBank/DDBJ whole genome shotgun (WGS) entry which is preliminary data.</text>
</comment>
<dbReference type="AlphaFoldDB" id="A0A8H9IR84"/>